<dbReference type="HOGENOM" id="CLU_047670_0_0_0"/>
<evidence type="ECO:0000313" key="2">
    <source>
        <dbReference type="Proteomes" id="UP000027059"/>
    </source>
</evidence>
<reference evidence="2" key="1">
    <citation type="submission" date="2014-02" db="EMBL/GenBank/DDBJ databases">
        <title>Complete genome sequence and comparative genomic analysis of the nitrogen-fixing bacterium Leptospirillum ferriphilum YSK.</title>
        <authorList>
            <person name="Guo X."/>
            <person name="Yin H."/>
            <person name="Liang Y."/>
            <person name="Hu Q."/>
            <person name="Ma L."/>
            <person name="Xiao Y."/>
            <person name="Zhang X."/>
            <person name="Qiu G."/>
            <person name="Liu X."/>
        </authorList>
    </citation>
    <scope>NUCLEOTIDE SEQUENCE [LARGE SCALE GENOMIC DNA]</scope>
    <source>
        <strain evidence="2">YSK</strain>
    </source>
</reference>
<evidence type="ECO:0000313" key="1">
    <source>
        <dbReference type="EMBL" id="AIA30412.1"/>
    </source>
</evidence>
<dbReference type="RefSeq" id="WP_051613792.1">
    <property type="nucleotide sequence ID" value="NZ_CP007243.1"/>
</dbReference>
<proteinExistence type="predicted"/>
<protein>
    <recommendedName>
        <fullName evidence="3">DUF3987 domain-containing protein</fullName>
    </recommendedName>
</protein>
<dbReference type="OrthoDB" id="6272730at2"/>
<name>A0A059XYW3_9BACT</name>
<evidence type="ECO:0008006" key="3">
    <source>
        <dbReference type="Google" id="ProtNLM"/>
    </source>
</evidence>
<sequence length="436" mass="47671">MPKTLSVVKKEIHDSIARPDSTGLSPEESSLECGLSVPVLHEAAFYGLAGEFVKALSPHTEADPAAVLIHLLVVFGIAVGRGPHLIVDGARHGANEFAVTVGASSKARKGTAEARTKETFLLADPTFMERRVKGGLSSGEGLVYQVRDPVESFNQREGEWAISDPGEEDKRLLAIEQEFGGVLRVIERDGNTLSAILRMAWDGSKLSPLTKGNRIEATDAHIGMIGHITKDELLRRFKETEAANGFGNRILWVYARRSKLLPEGGSFTGQAYFGEKLRLILDRAKGIGKMNRSESFRRAWVQAYPVLTSGGAGLTGILTNRQEAHTLRLAMVFALLDRSDTLDIQHLRASLSITDYVRETIEWIFGKKLGDRTADRILECLAGGPKTQTEIYLSFGKHESGAEIERAMKSLVDAGRVTSSVQKTAGRPRILWSLAV</sequence>
<dbReference type="SUPFAM" id="SSF46785">
    <property type="entry name" value="Winged helix' DNA-binding domain"/>
    <property type="match status" value="1"/>
</dbReference>
<dbReference type="InterPro" id="IPR036390">
    <property type="entry name" value="WH_DNA-bd_sf"/>
</dbReference>
<reference evidence="1 2" key="2">
    <citation type="journal article" date="2015" name="Biomed. Res. Int.">
        <title>Effects of Arsenite Resistance on the Growth and Functional Gene Expression of Leptospirillum ferriphilum and Acidithiobacillus thiooxidans in Pure Culture and Coculture.</title>
        <authorList>
            <person name="Jiang H."/>
            <person name="Liang Y."/>
            <person name="Yin H."/>
            <person name="Xiao Y."/>
            <person name="Guo X."/>
            <person name="Xu Y."/>
            <person name="Hu Q."/>
            <person name="Liu H."/>
            <person name="Liu X."/>
        </authorList>
    </citation>
    <scope>NUCLEOTIDE SEQUENCE [LARGE SCALE GENOMIC DNA]</scope>
    <source>
        <strain evidence="1 2">YSK</strain>
    </source>
</reference>
<dbReference type="Proteomes" id="UP000027059">
    <property type="component" value="Chromosome"/>
</dbReference>
<accession>A0A059XYW3</accession>
<dbReference type="EMBL" id="CP007243">
    <property type="protein sequence ID" value="AIA30412.1"/>
    <property type="molecule type" value="Genomic_DNA"/>
</dbReference>
<keyword evidence="2" id="KW-1185">Reference proteome</keyword>
<dbReference type="AlphaFoldDB" id="A0A059XYW3"/>
<dbReference type="KEGG" id="lfp:Y981_05420"/>
<gene>
    <name evidence="1" type="ORF">Y981_05420</name>
</gene>
<organism evidence="1 2">
    <name type="scientific">Leptospirillum ferriphilum YSK</name>
    <dbReference type="NCBI Taxonomy" id="1441628"/>
    <lineage>
        <taxon>Bacteria</taxon>
        <taxon>Pseudomonadati</taxon>
        <taxon>Nitrospirota</taxon>
        <taxon>Nitrospiria</taxon>
        <taxon>Nitrospirales</taxon>
        <taxon>Nitrospiraceae</taxon>
        <taxon>Leptospirillum</taxon>
    </lineage>
</organism>